<dbReference type="SMART" id="SM00054">
    <property type="entry name" value="EFh"/>
    <property type="match status" value="3"/>
</dbReference>
<dbReference type="PANTHER" id="PTHR10891">
    <property type="entry name" value="EF-HAND CALCIUM-BINDING DOMAIN CONTAINING PROTEIN"/>
    <property type="match status" value="1"/>
</dbReference>
<feature type="domain" description="EF-hand" evidence="4">
    <location>
        <begin position="5"/>
        <end position="40"/>
    </location>
</feature>
<evidence type="ECO:0000313" key="5">
    <source>
        <dbReference type="EMBL" id="KAK9162470.1"/>
    </source>
</evidence>
<keyword evidence="2" id="KW-0677">Repeat</keyword>
<dbReference type="PROSITE" id="PS00018">
    <property type="entry name" value="EF_HAND_1"/>
    <property type="match status" value="3"/>
</dbReference>
<dbReference type="FunFam" id="1.10.238.10:FF:000001">
    <property type="entry name" value="Calmodulin 1"/>
    <property type="match status" value="1"/>
</dbReference>
<evidence type="ECO:0000256" key="1">
    <source>
        <dbReference type="ARBA" id="ARBA00022723"/>
    </source>
</evidence>
<keyword evidence="1" id="KW-0479">Metal-binding</keyword>
<dbReference type="Proteomes" id="UP001420932">
    <property type="component" value="Unassembled WGS sequence"/>
</dbReference>
<dbReference type="Pfam" id="PF13499">
    <property type="entry name" value="EF-hand_7"/>
    <property type="match status" value="1"/>
</dbReference>
<evidence type="ECO:0000256" key="3">
    <source>
        <dbReference type="ARBA" id="ARBA00022837"/>
    </source>
</evidence>
<dbReference type="InterPro" id="IPR002048">
    <property type="entry name" value="EF_hand_dom"/>
</dbReference>
<keyword evidence="3" id="KW-0106">Calcium</keyword>
<dbReference type="AlphaFoldDB" id="A0AAP0L229"/>
<dbReference type="SUPFAM" id="SSF47473">
    <property type="entry name" value="EF-hand"/>
    <property type="match status" value="1"/>
</dbReference>
<protein>
    <recommendedName>
        <fullName evidence="4">EF-hand domain-containing protein</fullName>
    </recommendedName>
</protein>
<feature type="domain" description="EF-hand" evidence="4">
    <location>
        <begin position="126"/>
        <end position="160"/>
    </location>
</feature>
<comment type="caution">
    <text evidence="5">The sequence shown here is derived from an EMBL/GenBank/DDBJ whole genome shotgun (WGS) entry which is preliminary data.</text>
</comment>
<evidence type="ECO:0000313" key="6">
    <source>
        <dbReference type="Proteomes" id="UP001420932"/>
    </source>
</evidence>
<dbReference type="InterPro" id="IPR018247">
    <property type="entry name" value="EF_Hand_1_Ca_BS"/>
</dbReference>
<dbReference type="InterPro" id="IPR011992">
    <property type="entry name" value="EF-hand-dom_pair"/>
</dbReference>
<dbReference type="EMBL" id="JBBNAF010000002">
    <property type="protein sequence ID" value="KAK9162470.1"/>
    <property type="molecule type" value="Genomic_DNA"/>
</dbReference>
<gene>
    <name evidence="5" type="ORF">Syun_003372</name>
</gene>
<reference evidence="5 6" key="1">
    <citation type="submission" date="2024-01" db="EMBL/GenBank/DDBJ databases">
        <title>Genome assemblies of Stephania.</title>
        <authorList>
            <person name="Yang L."/>
        </authorList>
    </citation>
    <scope>NUCLEOTIDE SEQUENCE [LARGE SCALE GENOMIC DNA]</scope>
    <source>
        <strain evidence="5">YNDBR</strain>
        <tissue evidence="5">Leaf</tissue>
    </source>
</reference>
<evidence type="ECO:0000259" key="4">
    <source>
        <dbReference type="PROSITE" id="PS50222"/>
    </source>
</evidence>
<organism evidence="5 6">
    <name type="scientific">Stephania yunnanensis</name>
    <dbReference type="NCBI Taxonomy" id="152371"/>
    <lineage>
        <taxon>Eukaryota</taxon>
        <taxon>Viridiplantae</taxon>
        <taxon>Streptophyta</taxon>
        <taxon>Embryophyta</taxon>
        <taxon>Tracheophyta</taxon>
        <taxon>Spermatophyta</taxon>
        <taxon>Magnoliopsida</taxon>
        <taxon>Ranunculales</taxon>
        <taxon>Menispermaceae</taxon>
        <taxon>Menispermoideae</taxon>
        <taxon>Cissampelideae</taxon>
        <taxon>Stephania</taxon>
    </lineage>
</organism>
<feature type="domain" description="EF-hand" evidence="4">
    <location>
        <begin position="88"/>
        <end position="123"/>
    </location>
</feature>
<proteinExistence type="predicted"/>
<dbReference type="Pfam" id="PF00036">
    <property type="entry name" value="EF-hand_1"/>
    <property type="match status" value="1"/>
</dbReference>
<dbReference type="CDD" id="cd00051">
    <property type="entry name" value="EFh"/>
    <property type="match status" value="1"/>
</dbReference>
<keyword evidence="6" id="KW-1185">Reference proteome</keyword>
<sequence length="160" mass="18173">MCPVLKSHDLRKIFDELDRDGNGFISVEELCSFFKKVGIVNATLNELESIVGRPNLDLGDFIMFYESISMSNEHGDHKGKSSDDQDHEDEKGLVEAFKVFDMDNDGFISSDELQSVLSRLGMWEEVGGGDCRRMIREFDSNADGMLDFEEFKNMMLLTIP</sequence>
<dbReference type="GO" id="GO:0005509">
    <property type="term" value="F:calcium ion binding"/>
    <property type="evidence" value="ECO:0007669"/>
    <property type="project" value="InterPro"/>
</dbReference>
<dbReference type="InterPro" id="IPR039647">
    <property type="entry name" value="EF_hand_pair_protein_CML-like"/>
</dbReference>
<name>A0AAP0L229_9MAGN</name>
<accession>A0AAP0L229</accession>
<dbReference type="Gene3D" id="1.10.238.10">
    <property type="entry name" value="EF-hand"/>
    <property type="match status" value="2"/>
</dbReference>
<evidence type="ECO:0000256" key="2">
    <source>
        <dbReference type="ARBA" id="ARBA00022737"/>
    </source>
</evidence>
<dbReference type="PROSITE" id="PS50222">
    <property type="entry name" value="EF_HAND_2"/>
    <property type="match status" value="3"/>
</dbReference>